<reference evidence="2 3" key="1">
    <citation type="journal article" date="2015" name="Genome Announc.">
        <title>Genome Assemblies of Three Soil-Associated Devosia species: D. insulae, D. limi, and D. soli.</title>
        <authorList>
            <person name="Hassan Y.I."/>
            <person name="Lepp D."/>
            <person name="Zhou T."/>
        </authorList>
    </citation>
    <scope>NUCLEOTIDE SEQUENCE [LARGE SCALE GENOMIC DNA]</scope>
    <source>
        <strain evidence="2 3">DS-56</strain>
    </source>
</reference>
<dbReference type="InterPro" id="IPR005546">
    <property type="entry name" value="Autotransporte_beta"/>
</dbReference>
<gene>
    <name evidence="2" type="ORF">VW23_001020</name>
</gene>
<evidence type="ECO:0000313" key="3">
    <source>
        <dbReference type="Proteomes" id="UP000095463"/>
    </source>
</evidence>
<proteinExistence type="predicted"/>
<dbReference type="InterPro" id="IPR036709">
    <property type="entry name" value="Autotransporte_beta_dom_sf"/>
</dbReference>
<dbReference type="EMBL" id="LAJE02000135">
    <property type="protein sequence ID" value="OEO31720.1"/>
    <property type="molecule type" value="Genomic_DNA"/>
</dbReference>
<accession>A0A1E5XT09</accession>
<evidence type="ECO:0000259" key="1">
    <source>
        <dbReference type="SMART" id="SM00869"/>
    </source>
</evidence>
<name>A0A1E5XT09_9HYPH</name>
<dbReference type="SUPFAM" id="SSF103515">
    <property type="entry name" value="Autotransporter"/>
    <property type="match status" value="1"/>
</dbReference>
<organism evidence="2 3">
    <name type="scientific">Devosia insulae DS-56</name>
    <dbReference type="NCBI Taxonomy" id="1116389"/>
    <lineage>
        <taxon>Bacteria</taxon>
        <taxon>Pseudomonadati</taxon>
        <taxon>Pseudomonadota</taxon>
        <taxon>Alphaproteobacteria</taxon>
        <taxon>Hyphomicrobiales</taxon>
        <taxon>Devosiaceae</taxon>
        <taxon>Devosia</taxon>
    </lineage>
</organism>
<evidence type="ECO:0000313" key="2">
    <source>
        <dbReference type="EMBL" id="OEO31720.1"/>
    </source>
</evidence>
<dbReference type="RefSeq" id="WP_069909101.1">
    <property type="nucleotide sequence ID" value="NZ_LAJE02000135.1"/>
</dbReference>
<feature type="non-terminal residue" evidence="2">
    <location>
        <position position="1"/>
    </location>
</feature>
<keyword evidence="3" id="KW-1185">Reference proteome</keyword>
<comment type="caution">
    <text evidence="2">The sequence shown here is derived from an EMBL/GenBank/DDBJ whole genome shotgun (WGS) entry which is preliminary data.</text>
</comment>
<sequence length="2294" mass="217148">GVGGGNGGTVNVQNSANVTVRGNGDGFELGNYGIFAQSVGGGGGSANVSAGLFAFGGKGGAAGNGGDVTVGNTAEVRSECINCRFAGAIYAQSVGGGGGRGGGAAGLISMGGSGGGGGSAGEVRVTNSNTLVASGQFSRGIFAQSIGGGGGDGGFGGGLFTIGGSGAAGGEGKFVGVTNSGNITTSGPDSAGIFAQSVGGGGGNGGNTIAAGVFVAMSFGGTGGPGGRSGNVDVNRGPFSASTIQTSGDRSVGILAQSVGGGGGNGGFAISASAGLYGSVSLAFGGKGGSGGAGGDVYVGANGAIITNGSFSSGIVAESIGGGGGRGGFAISAAVGTLVGVAVGFGADGGAGGSGGIVEVNNAARISTGCDACTQSNGIFASSVGGGGGTGGFSIAAAGGLSGGIGLSFGGDGGTGNFAQGVKVTSNVADPLGIETRGSFSSGIVAQSVGGGGGNAGFAASATFSIQGANANMSFGGDGGDGSRGGVVDVGNTGNITTGGAFSHGIFAQSVGGGGGTGGFAGALAFSLNGAAAAAAFGGDGGTGSDGADVTVRHSGNILTTGNQSNGILAQSIGGGGGTGGFSISAAGSIKTVAAASSMGGDGGNGGISGKVSVIDVFGSITTRGEQSHGILAQSVAGGGGTGGFSIAAAFSLESDAYGNSVGGTGGTAKNAGEVVVVSNAVIDTGGADGKGFNSHGILAQSIGGGGGTAGFSGTAVFSLKGDAAANSTGGDGSLGGTGANVTVTSNGTITTRADKSIGIFAQSVGGGGGAGGFSVGAGVSVEGDGSADSTGGKGGAAGGAGEVRVAVNADIDTHGALSHGVLAQSVGGGGGFGGFSIGAGFSMKADSKVDSVGGDGSGGGAGNYVEVIVGNANALGVPHIHTRGEGSIGVLAQSIGGGGGAGGFAGGLSLAIDGSAENDVGGGGGGVASIGGQVKVDNFGTVTTEGNNAAGIMAQSVGGGGGVGGFSIAATFEAEGDGAKNSVGGDAAGGGAGGQVDVLNAGIIETSGDFSHGIIAQSIGGGGGSGGFSIAGTLSDGGSGATGSVGGTGGEGGAGGVVTVNNTGSINVTGQNSVGIFAQSVGGGGGNGGFAGAIALGGGGVDNVVGGSGSKGGNGGDVTVISTGSIHTALANSSGVVAQSIGGGGGWGGFSLGIGDGGGGSSGIKVGLGAGCPEPPDTCDLVSLIPIDGSKGKVTVTINGETNITEGELSFGMVAQSIAGGGGIAATVILDELLFSGSDVEIIAGGNGSLNGNGLFQPTNYNTLATTMTGLGSIGLISQSIGGGGGVNAFAANALVLNPALPPEDSFLIRVGGYSAGLGFDRTGSGGGFQMTAEGTVTTTNHNAIGIVAQTIGGGGGVGNVSVETITNPGEALDIVLGGSQLTNFDAINNLTFVGDAGAASTVTAEAQITTNGALSHGLVAQSIGGGGGIANVVFVDGVTLTEGTTIHIGSGAGGSGGLGGAVTANATGITTTGAGAFGIVAQSIGGGGGLTGVYSGGTLLGQDGFSLAPITIAAGGGAGGNGGAAIVNSNGDVHTTGFGAHGIVAQSIGGGGGIVGNGMFATTLGAAGDGPFAGSVGGLGNAAAVGVTQTRNVVVMGESSVGIFGQSAGGTGSLDGNVVLNINQAGTSGNGVGLVWAAHGSGAAVQIADGLNNTLTSNGTLYAQASLVGGGLPLLNGMAILGGDGNDVVTNLARAPAGANDNQLVGGTRTSNIIGNVDLGGGANGLVNQSGALFITDASIILGAGNLFGNEGLLSPGDRARVKETDVTGNFDQADSGAYYIDIDLNAQNTPALVTDLLDMTGSAAFDGEGPLLLLSINKAFSNAGYVIAHADGGMTDNGFTPTLTPPAVGFIFSAEVQGADLVLLAEKPPILDLLQDPASGTTDPNVWSMGEGLDNIEQAIGIDDPFNYLINLLRLQPDAEALGDAVTTLTPHQAPHIFELADRRATEFLDRTISGCEDSFAARDVEDLVCLWGSLSGGQYNRGIVNDSPTAEDKWTSLAFGGDVGVNDNLNVGFGLGLDQVASTHTHDGMELSSMEGQLYQASASAEYRNGGFGVGFVAAGSFGEMETARRVQVDGFEQGYSSFDGIATGVAEVGELPAFSDKIIEFEGIDGYARSDAQIYGFYPRLRLSYASPETNNGAQAIGMLDIDGHLLHTPERTETGVGLANLTYPEMTHAFVTLTPGLELRLSSQMEGGLLVSGFVRGGVQWSPMQNQWVAETQFEAVPEGLPPIEIIEPFDDLRAKLDVGLMITCPTSGMRLSANYAGVYGATTTSHEFKGSLSFPIGGPAGGC</sequence>
<feature type="domain" description="Autotransporter" evidence="1">
    <location>
        <begin position="1971"/>
        <end position="2277"/>
    </location>
</feature>
<dbReference type="SMART" id="SM00869">
    <property type="entry name" value="Autotransporter"/>
    <property type="match status" value="1"/>
</dbReference>
<protein>
    <recommendedName>
        <fullName evidence="1">Autotransporter domain-containing protein</fullName>
    </recommendedName>
</protein>
<dbReference type="Proteomes" id="UP000095463">
    <property type="component" value="Unassembled WGS sequence"/>
</dbReference>